<protein>
    <submittedName>
        <fullName evidence="2">Uncharacterized protein</fullName>
    </submittedName>
</protein>
<evidence type="ECO:0000313" key="2">
    <source>
        <dbReference type="EMBL" id="CAE7726423.1"/>
    </source>
</evidence>
<dbReference type="AlphaFoldDB" id="A0A812XIL2"/>
<comment type="caution">
    <text evidence="2">The sequence shown here is derived from an EMBL/GenBank/DDBJ whole genome shotgun (WGS) entry which is preliminary data.</text>
</comment>
<name>A0A812XIL2_SYMPI</name>
<evidence type="ECO:0000313" key="3">
    <source>
        <dbReference type="Proteomes" id="UP000649617"/>
    </source>
</evidence>
<accession>A0A812XIL2</accession>
<dbReference type="EMBL" id="CAJNIZ010045660">
    <property type="protein sequence ID" value="CAE7726423.1"/>
    <property type="molecule type" value="Genomic_DNA"/>
</dbReference>
<gene>
    <name evidence="2" type="ORF">SPIL2461_LOCUS20789</name>
</gene>
<dbReference type="Proteomes" id="UP000649617">
    <property type="component" value="Unassembled WGS sequence"/>
</dbReference>
<reference evidence="2" key="1">
    <citation type="submission" date="2021-02" db="EMBL/GenBank/DDBJ databases">
        <authorList>
            <person name="Dougan E. K."/>
            <person name="Rhodes N."/>
            <person name="Thang M."/>
            <person name="Chan C."/>
        </authorList>
    </citation>
    <scope>NUCLEOTIDE SEQUENCE</scope>
</reference>
<sequence length="102" mass="11020">MSRYCCCCFARWTDSDSSSSSEEIISDDEADYLYFPPKTYEKTAPRSERGTTGDVANGEVRLPPPIISASKSLKTLDASPVVTFQLLGPARKKPGAAPGAEK</sequence>
<evidence type="ECO:0000256" key="1">
    <source>
        <dbReference type="SAM" id="MobiDB-lite"/>
    </source>
</evidence>
<feature type="region of interest" description="Disordered" evidence="1">
    <location>
        <begin position="41"/>
        <end position="62"/>
    </location>
</feature>
<organism evidence="2 3">
    <name type="scientific">Symbiodinium pilosum</name>
    <name type="common">Dinoflagellate</name>
    <dbReference type="NCBI Taxonomy" id="2952"/>
    <lineage>
        <taxon>Eukaryota</taxon>
        <taxon>Sar</taxon>
        <taxon>Alveolata</taxon>
        <taxon>Dinophyceae</taxon>
        <taxon>Suessiales</taxon>
        <taxon>Symbiodiniaceae</taxon>
        <taxon>Symbiodinium</taxon>
    </lineage>
</organism>
<proteinExistence type="predicted"/>
<keyword evidence="3" id="KW-1185">Reference proteome</keyword>
<feature type="compositionally biased region" description="Basic and acidic residues" evidence="1">
    <location>
        <begin position="41"/>
        <end position="51"/>
    </location>
</feature>